<accession>A0A4Z1NZ64</accession>
<evidence type="ECO:0000256" key="1">
    <source>
        <dbReference type="ARBA" id="ARBA00034127"/>
    </source>
</evidence>
<gene>
    <name evidence="3" type="ORF">E6O75_ATG07274</name>
</gene>
<comment type="caution">
    <text evidence="3">The sequence shown here is derived from an EMBL/GenBank/DDBJ whole genome shotgun (WGS) entry which is preliminary data.</text>
</comment>
<evidence type="ECO:0000256" key="2">
    <source>
        <dbReference type="SAM" id="MobiDB-lite"/>
    </source>
</evidence>
<dbReference type="GO" id="GO:0005634">
    <property type="term" value="C:nucleus"/>
    <property type="evidence" value="ECO:0007669"/>
    <property type="project" value="TreeGrafter"/>
</dbReference>
<protein>
    <recommendedName>
        <fullName evidence="5">Translation machinery-associated protein 16</fullName>
    </recommendedName>
</protein>
<dbReference type="STRING" id="86259.A0A4Z1NZ64"/>
<dbReference type="InterPro" id="IPR021346">
    <property type="entry name" value="Tma16"/>
</dbReference>
<sequence>MPIAKSFSKISKLVNKKKGKAHALHEHSRDSRRLQRASGRDVKLANKVQERERANQVHLQRISILQASALEHDPKTPYTTPEILSEIQTILHRNDESLAQIKAERRAGRPPSTQEIQLTALIENDKKEFASGFWMPDMTDVKNVEKLREWGGQWIGLNVLKFVRAFEDGRVVESSFPPKGQS</sequence>
<dbReference type="Proteomes" id="UP000298493">
    <property type="component" value="Unassembled WGS sequence"/>
</dbReference>
<feature type="compositionally biased region" description="Basic and acidic residues" evidence="2">
    <location>
        <begin position="23"/>
        <end position="40"/>
    </location>
</feature>
<dbReference type="PANTHER" id="PTHR13349">
    <property type="entry name" value="TRANSLATION MACHINERY-ASSOCIATED PROTEIN 16"/>
    <property type="match status" value="1"/>
</dbReference>
<dbReference type="OrthoDB" id="270284at2759"/>
<dbReference type="AlphaFoldDB" id="A0A4Z1NZ64"/>
<dbReference type="EMBL" id="SNSC02000024">
    <property type="protein sequence ID" value="TID14042.1"/>
    <property type="molecule type" value="Genomic_DNA"/>
</dbReference>
<proteinExistence type="inferred from homology"/>
<dbReference type="Pfam" id="PF11176">
    <property type="entry name" value="Tma16"/>
    <property type="match status" value="1"/>
</dbReference>
<reference evidence="3 4" key="1">
    <citation type="submission" date="2019-04" db="EMBL/GenBank/DDBJ databases">
        <title>High contiguity whole genome sequence and gene annotation resource for two Venturia nashicola isolates.</title>
        <authorList>
            <person name="Prokchorchik M."/>
            <person name="Won K."/>
            <person name="Lee Y."/>
            <person name="Choi E.D."/>
            <person name="Segonzac C."/>
            <person name="Sohn K.H."/>
        </authorList>
    </citation>
    <scope>NUCLEOTIDE SEQUENCE [LARGE SCALE GENOMIC DNA]</scope>
    <source>
        <strain evidence="3 4">PRI2</strain>
    </source>
</reference>
<organism evidence="3 4">
    <name type="scientific">Venturia nashicola</name>
    <dbReference type="NCBI Taxonomy" id="86259"/>
    <lineage>
        <taxon>Eukaryota</taxon>
        <taxon>Fungi</taxon>
        <taxon>Dikarya</taxon>
        <taxon>Ascomycota</taxon>
        <taxon>Pezizomycotina</taxon>
        <taxon>Dothideomycetes</taxon>
        <taxon>Pleosporomycetidae</taxon>
        <taxon>Venturiales</taxon>
        <taxon>Venturiaceae</taxon>
        <taxon>Venturia</taxon>
    </lineage>
</organism>
<evidence type="ECO:0008006" key="5">
    <source>
        <dbReference type="Google" id="ProtNLM"/>
    </source>
</evidence>
<evidence type="ECO:0000313" key="3">
    <source>
        <dbReference type="EMBL" id="TID14042.1"/>
    </source>
</evidence>
<dbReference type="PANTHER" id="PTHR13349:SF2">
    <property type="entry name" value="TRANSLATION MACHINERY-ASSOCIATED PROTEIN 16"/>
    <property type="match status" value="1"/>
</dbReference>
<name>A0A4Z1NZ64_9PEZI</name>
<comment type="similarity">
    <text evidence="1">Belongs to the TMA16 family.</text>
</comment>
<evidence type="ECO:0000313" key="4">
    <source>
        <dbReference type="Proteomes" id="UP000298493"/>
    </source>
</evidence>
<dbReference type="Gene3D" id="1.20.1440.170">
    <property type="entry name" value="Translation machinery-associated protein 16-like"/>
    <property type="match status" value="1"/>
</dbReference>
<dbReference type="InterPro" id="IPR038356">
    <property type="entry name" value="Tma16_sf"/>
</dbReference>
<keyword evidence="4" id="KW-1185">Reference proteome</keyword>
<feature type="region of interest" description="Disordered" evidence="2">
    <location>
        <begin position="1"/>
        <end position="40"/>
    </location>
</feature>